<feature type="compositionally biased region" description="Pro residues" evidence="1">
    <location>
        <begin position="1"/>
        <end position="10"/>
    </location>
</feature>
<evidence type="ECO:0000313" key="2">
    <source>
        <dbReference type="EMBL" id="MFD0888682.1"/>
    </source>
</evidence>
<feature type="region of interest" description="Disordered" evidence="1">
    <location>
        <begin position="1"/>
        <end position="22"/>
    </location>
</feature>
<evidence type="ECO:0000256" key="1">
    <source>
        <dbReference type="SAM" id="MobiDB-lite"/>
    </source>
</evidence>
<name>A0ABW3E0X1_9ACTN</name>
<proteinExistence type="predicted"/>
<gene>
    <name evidence="2" type="ORF">ACFQ08_29450</name>
</gene>
<protein>
    <recommendedName>
        <fullName evidence="4">Alpha/beta hydrolase</fullName>
    </recommendedName>
</protein>
<comment type="caution">
    <text evidence="2">The sequence shown here is derived from an EMBL/GenBank/DDBJ whole genome shotgun (WGS) entry which is preliminary data.</text>
</comment>
<reference evidence="3" key="1">
    <citation type="journal article" date="2019" name="Int. J. Syst. Evol. Microbiol.">
        <title>The Global Catalogue of Microorganisms (GCM) 10K type strain sequencing project: providing services to taxonomists for standard genome sequencing and annotation.</title>
        <authorList>
            <consortium name="The Broad Institute Genomics Platform"/>
            <consortium name="The Broad Institute Genome Sequencing Center for Infectious Disease"/>
            <person name="Wu L."/>
            <person name="Ma J."/>
        </authorList>
    </citation>
    <scope>NUCLEOTIDE SEQUENCE [LARGE SCALE GENOMIC DNA]</scope>
    <source>
        <strain evidence="3">CCUG 62974</strain>
    </source>
</reference>
<evidence type="ECO:0000313" key="3">
    <source>
        <dbReference type="Proteomes" id="UP001597024"/>
    </source>
</evidence>
<accession>A0ABW3E0X1</accession>
<dbReference type="Proteomes" id="UP001597024">
    <property type="component" value="Unassembled WGS sequence"/>
</dbReference>
<sequence length="106" mass="11292">MRPTTAPRPPAALNGDWYPRDLPPGTGVSSHLLITEDGAATRGWLYTPSHARSVVTVMHPRADASRHYLIPDLLKAGFAVWAQTGRGGGSDLRLVHESALLDVAAG</sequence>
<evidence type="ECO:0008006" key="4">
    <source>
        <dbReference type="Google" id="ProtNLM"/>
    </source>
</evidence>
<feature type="non-terminal residue" evidence="2">
    <location>
        <position position="106"/>
    </location>
</feature>
<organism evidence="2 3">
    <name type="scientific">Streptosporangium algeriense</name>
    <dbReference type="NCBI Taxonomy" id="1682748"/>
    <lineage>
        <taxon>Bacteria</taxon>
        <taxon>Bacillati</taxon>
        <taxon>Actinomycetota</taxon>
        <taxon>Actinomycetes</taxon>
        <taxon>Streptosporangiales</taxon>
        <taxon>Streptosporangiaceae</taxon>
        <taxon>Streptosporangium</taxon>
    </lineage>
</organism>
<dbReference type="EMBL" id="JBHTHX010001443">
    <property type="protein sequence ID" value="MFD0888682.1"/>
    <property type="molecule type" value="Genomic_DNA"/>
</dbReference>
<keyword evidence="3" id="KW-1185">Reference proteome</keyword>